<gene>
    <name evidence="3" type="ORF">DI536_01780</name>
</gene>
<dbReference type="InterPro" id="IPR045483">
    <property type="entry name" value="fvmX3-analog"/>
</dbReference>
<evidence type="ECO:0000259" key="2">
    <source>
        <dbReference type="Pfam" id="PF20002"/>
    </source>
</evidence>
<reference evidence="3 4" key="1">
    <citation type="submission" date="2017-08" db="EMBL/GenBank/DDBJ databases">
        <title>Infants hospitalized years apart are colonized by the same room-sourced microbial strains.</title>
        <authorList>
            <person name="Brooks B."/>
            <person name="Olm M.R."/>
            <person name="Firek B.A."/>
            <person name="Baker R."/>
            <person name="Thomas B.C."/>
            <person name="Morowitz M.J."/>
            <person name="Banfield J.F."/>
        </authorList>
    </citation>
    <scope>NUCLEOTIDE SEQUENCE [LARGE SCALE GENOMIC DNA]</scope>
    <source>
        <strain evidence="3">S2_003_000_R2_14</strain>
    </source>
</reference>
<comment type="caution">
    <text evidence="3">The sequence shown here is derived from an EMBL/GenBank/DDBJ whole genome shotgun (WGS) entry which is preliminary data.</text>
</comment>
<organism evidence="3 4">
    <name type="scientific">Archangium gephyra</name>
    <dbReference type="NCBI Taxonomy" id="48"/>
    <lineage>
        <taxon>Bacteria</taxon>
        <taxon>Pseudomonadati</taxon>
        <taxon>Myxococcota</taxon>
        <taxon>Myxococcia</taxon>
        <taxon>Myxococcales</taxon>
        <taxon>Cystobacterineae</taxon>
        <taxon>Archangiaceae</taxon>
        <taxon>Archangium</taxon>
    </lineage>
</organism>
<evidence type="ECO:0000313" key="4">
    <source>
        <dbReference type="Proteomes" id="UP000249061"/>
    </source>
</evidence>
<dbReference type="Proteomes" id="UP000249061">
    <property type="component" value="Unassembled WGS sequence"/>
</dbReference>
<dbReference type="Pfam" id="PF20002">
    <property type="entry name" value="fvmX3-analog"/>
    <property type="match status" value="1"/>
</dbReference>
<evidence type="ECO:0000313" key="3">
    <source>
        <dbReference type="EMBL" id="PZR18635.1"/>
    </source>
</evidence>
<sequence length="89" mass="9520">MATLILRLEIDPQTKKKNVIVKYDSDSDALPMEHEQQHKAIVEALLKGGTVTAEDLGTITIEREGQGAARPPAQTEAPAAGRSAVENKG</sequence>
<feature type="region of interest" description="Disordered" evidence="1">
    <location>
        <begin position="63"/>
        <end position="89"/>
    </location>
</feature>
<dbReference type="AlphaFoldDB" id="A0A2W5U4R9"/>
<proteinExistence type="predicted"/>
<dbReference type="EMBL" id="QFQP01000001">
    <property type="protein sequence ID" value="PZR18635.1"/>
    <property type="molecule type" value="Genomic_DNA"/>
</dbReference>
<evidence type="ECO:0000256" key="1">
    <source>
        <dbReference type="SAM" id="MobiDB-lite"/>
    </source>
</evidence>
<accession>A0A2W5U4R9</accession>
<feature type="domain" description="FtsH ternary system" evidence="2">
    <location>
        <begin position="1"/>
        <end position="88"/>
    </location>
</feature>
<protein>
    <recommendedName>
        <fullName evidence="2">FtsH ternary system domain-containing protein</fullName>
    </recommendedName>
</protein>
<name>A0A2W5U4R9_9BACT</name>